<gene>
    <name evidence="2" type="ORF">RGQ13_05590</name>
</gene>
<evidence type="ECO:0000259" key="1">
    <source>
        <dbReference type="Pfam" id="PF01323"/>
    </source>
</evidence>
<dbReference type="EMBL" id="CP134145">
    <property type="protein sequence ID" value="WNC73469.1"/>
    <property type="molecule type" value="Genomic_DNA"/>
</dbReference>
<dbReference type="Pfam" id="PF01323">
    <property type="entry name" value="DSBA"/>
    <property type="match status" value="1"/>
</dbReference>
<organism evidence="2 3">
    <name type="scientific">Thalassotalea psychrophila</name>
    <dbReference type="NCBI Taxonomy" id="3065647"/>
    <lineage>
        <taxon>Bacteria</taxon>
        <taxon>Pseudomonadati</taxon>
        <taxon>Pseudomonadota</taxon>
        <taxon>Gammaproteobacteria</taxon>
        <taxon>Alteromonadales</taxon>
        <taxon>Colwelliaceae</taxon>
        <taxon>Thalassotalea</taxon>
    </lineage>
</organism>
<proteinExistence type="predicted"/>
<dbReference type="RefSeq" id="WP_348392581.1">
    <property type="nucleotide sequence ID" value="NZ_CP134145.1"/>
</dbReference>
<dbReference type="CDD" id="cd03025">
    <property type="entry name" value="DsbA_FrnE_like"/>
    <property type="match status" value="1"/>
</dbReference>
<dbReference type="Gene3D" id="1.10.472.60">
    <property type="entry name" value="putative protein disulfide isomerase domain"/>
    <property type="match status" value="1"/>
</dbReference>
<evidence type="ECO:0000313" key="3">
    <source>
        <dbReference type="Proteomes" id="UP001258994"/>
    </source>
</evidence>
<dbReference type="PANTHER" id="PTHR13887">
    <property type="entry name" value="GLUTATHIONE S-TRANSFERASE KAPPA"/>
    <property type="match status" value="1"/>
</dbReference>
<dbReference type="InterPro" id="IPR001853">
    <property type="entry name" value="DSBA-like_thioredoxin_dom"/>
</dbReference>
<dbReference type="InterPro" id="IPR036249">
    <property type="entry name" value="Thioredoxin-like_sf"/>
</dbReference>
<sequence length="204" mass="23520">MNKPTLYYVYDPMCSWCWGYRPAWQTLQEQLQPLVNIQYKVGGLAPDSNVPMPTDMQSFLQQTWHKIATHLGTEFNHDFWTSCQPRRSTYPACRAMLIARQHNLEQEMYLAVQQAYYLNAKNPSNIDTLVSIAAELGLDEVMFEQKMLSAEVQQQLIDEIDFVSNMPIRGFPSLVLSINGELKAIPIDYQHWLASYEAVTAHNL</sequence>
<evidence type="ECO:0000313" key="2">
    <source>
        <dbReference type="EMBL" id="WNC73469.1"/>
    </source>
</evidence>
<dbReference type="PANTHER" id="PTHR13887:SF54">
    <property type="entry name" value="DSBA FAMILY PROTEIN"/>
    <property type="match status" value="1"/>
</dbReference>
<dbReference type="Gene3D" id="3.40.30.10">
    <property type="entry name" value="Glutaredoxin"/>
    <property type="match status" value="1"/>
</dbReference>
<accession>A0ABY9TX99</accession>
<protein>
    <submittedName>
        <fullName evidence="2">DsbA family protein</fullName>
    </submittedName>
</protein>
<dbReference type="Proteomes" id="UP001258994">
    <property type="component" value="Chromosome"/>
</dbReference>
<reference evidence="3" key="1">
    <citation type="submission" date="2023-09" db="EMBL/GenBank/DDBJ databases">
        <authorList>
            <person name="Li S."/>
            <person name="Li X."/>
            <person name="Zhang C."/>
            <person name="Zhao Z."/>
        </authorList>
    </citation>
    <scope>NUCLEOTIDE SEQUENCE [LARGE SCALE GENOMIC DNA]</scope>
    <source>
        <strain evidence="3">SQ149</strain>
    </source>
</reference>
<feature type="domain" description="DSBA-like thioredoxin" evidence="1">
    <location>
        <begin position="8"/>
        <end position="183"/>
    </location>
</feature>
<name>A0ABY9TX99_9GAMM</name>
<keyword evidence="3" id="KW-1185">Reference proteome</keyword>
<dbReference type="SUPFAM" id="SSF52833">
    <property type="entry name" value="Thioredoxin-like"/>
    <property type="match status" value="1"/>
</dbReference>